<dbReference type="EMBL" id="CP121194">
    <property type="protein sequence ID" value="XBH11721.1"/>
    <property type="molecule type" value="Genomic_DNA"/>
</dbReference>
<organism evidence="2">
    <name type="scientific">Edaphobacter paludis</name>
    <dbReference type="NCBI Taxonomy" id="3035702"/>
    <lineage>
        <taxon>Bacteria</taxon>
        <taxon>Pseudomonadati</taxon>
        <taxon>Acidobacteriota</taxon>
        <taxon>Terriglobia</taxon>
        <taxon>Terriglobales</taxon>
        <taxon>Acidobacteriaceae</taxon>
        <taxon>Edaphobacter</taxon>
    </lineage>
</organism>
<protein>
    <submittedName>
        <fullName evidence="2">DUF1440 domain-containing protein</fullName>
    </submittedName>
</protein>
<feature type="transmembrane region" description="Helical" evidence="1">
    <location>
        <begin position="12"/>
        <end position="30"/>
    </location>
</feature>
<keyword evidence="1" id="KW-1133">Transmembrane helix</keyword>
<dbReference type="Pfam" id="PF07274">
    <property type="entry name" value="DUF1440"/>
    <property type="match status" value="1"/>
</dbReference>
<name>A0AAU7D2Q4_9BACT</name>
<dbReference type="EMBL" id="CP121195">
    <property type="protein sequence ID" value="XBH15256.1"/>
    <property type="molecule type" value="Genomic_DNA"/>
</dbReference>
<gene>
    <name evidence="2" type="ORF">P4G45_03540</name>
    <name evidence="3" type="ORF">P8936_03505</name>
</gene>
<dbReference type="RefSeq" id="WP_348269208.1">
    <property type="nucleotide sequence ID" value="NZ_CP121194.1"/>
</dbReference>
<dbReference type="KEGG" id="epl:P4G45_03540"/>
<evidence type="ECO:0000313" key="3">
    <source>
        <dbReference type="EMBL" id="XBH15256.1"/>
    </source>
</evidence>
<accession>A0AAU7D2Q4</accession>
<evidence type="ECO:0000313" key="2">
    <source>
        <dbReference type="EMBL" id="XBH11721.1"/>
    </source>
</evidence>
<reference evidence="2" key="1">
    <citation type="submission" date="2023-03" db="EMBL/GenBank/DDBJ databases">
        <title>Edaphobacter sp.</title>
        <authorList>
            <person name="Huber K.J."/>
            <person name="Papendorf J."/>
            <person name="Pilke C."/>
            <person name="Bunk B."/>
            <person name="Sproeer C."/>
            <person name="Pester M."/>
        </authorList>
    </citation>
    <scope>NUCLEOTIDE SEQUENCE</scope>
    <source>
        <strain evidence="2">DSM 109919</strain>
        <strain evidence="3">DSM 109920</strain>
    </source>
</reference>
<dbReference type="InterPro" id="IPR009898">
    <property type="entry name" value="DUF1440"/>
</dbReference>
<dbReference type="AlphaFoldDB" id="A0AAU7D2Q4"/>
<proteinExistence type="predicted"/>
<keyword evidence="1" id="KW-0812">Transmembrane</keyword>
<keyword evidence="1" id="KW-0472">Membrane</keyword>
<sequence length="159" mass="16623">MDEERKTEPAKSLMKGLVAGLIGGLVATAAKTMMEKMYPPRTHGEPDPPAVLAQKLAGHQLSASEETAAVETIHWGFGALTGAAYGALAEFYPAATAKDGAGFGMALASLTHEGALPAMGLSAPPEEQTTRERTSEMASHAVFGMVTETVRRVVRKTLG</sequence>
<accession>A0AAU7DEN2</accession>
<evidence type="ECO:0000256" key="1">
    <source>
        <dbReference type="SAM" id="Phobius"/>
    </source>
</evidence>